<protein>
    <submittedName>
        <fullName evidence="1">Uncharacterized protein</fullName>
    </submittedName>
</protein>
<evidence type="ECO:0000313" key="2">
    <source>
        <dbReference type="Proteomes" id="UP000192934"/>
    </source>
</evidence>
<reference evidence="2" key="1">
    <citation type="submission" date="2017-04" db="EMBL/GenBank/DDBJ databases">
        <authorList>
            <person name="Varghese N."/>
            <person name="Submissions S."/>
        </authorList>
    </citation>
    <scope>NUCLEOTIDE SEQUENCE [LARGE SCALE GENOMIC DNA]</scope>
    <source>
        <strain evidence="2">Dd16</strain>
    </source>
</reference>
<dbReference type="Proteomes" id="UP000192934">
    <property type="component" value="Chromosome I"/>
</dbReference>
<organism evidence="1 2">
    <name type="scientific">Allosphingosinicella indica</name>
    <dbReference type="NCBI Taxonomy" id="941907"/>
    <lineage>
        <taxon>Bacteria</taxon>
        <taxon>Pseudomonadati</taxon>
        <taxon>Pseudomonadota</taxon>
        <taxon>Alphaproteobacteria</taxon>
        <taxon>Sphingomonadales</taxon>
        <taxon>Sphingomonadaceae</taxon>
        <taxon>Allosphingosinicella</taxon>
    </lineage>
</organism>
<accession>A0A1X7GQ23</accession>
<keyword evidence="2" id="KW-1185">Reference proteome</keyword>
<dbReference type="RefSeq" id="WP_085218713.1">
    <property type="nucleotide sequence ID" value="NZ_LT840185.1"/>
</dbReference>
<dbReference type="EMBL" id="LT840185">
    <property type="protein sequence ID" value="SMF72910.1"/>
    <property type="molecule type" value="Genomic_DNA"/>
</dbReference>
<name>A0A1X7GQ23_9SPHN</name>
<dbReference type="AlphaFoldDB" id="A0A1X7GQ23"/>
<evidence type="ECO:0000313" key="1">
    <source>
        <dbReference type="EMBL" id="SMF72910.1"/>
    </source>
</evidence>
<sequence length="63" mass="6995">MASRALIPFPEDIPTLAMLRLHAVVPASSAKPASSFRPGMPIRIIEDDGEQHTFGRWQDVTKH</sequence>
<proteinExistence type="predicted"/>
<gene>
    <name evidence="1" type="ORF">SAMN06295910_2086</name>
</gene>